<feature type="compositionally biased region" description="Basic and acidic residues" evidence="3">
    <location>
        <begin position="287"/>
        <end position="313"/>
    </location>
</feature>
<dbReference type="Pfam" id="PF01553">
    <property type="entry name" value="Acyltransferase"/>
    <property type="match status" value="1"/>
</dbReference>
<evidence type="ECO:0000256" key="2">
    <source>
        <dbReference type="ARBA" id="ARBA00023315"/>
    </source>
</evidence>
<sequence length="323" mass="34567">MNPPDATVDVPRDEARQAAVSGRRSSAPPARADRPTLTHRPATAPIPAGLCEDRRLMDTVTDAPWRAPRLWRALQLVGRMLVGALARLRVTGDVPDQLRHGPLILAANHISPFDPVVLTAACQVRRIAPRIMATGGLFRAPLIGSVMRRSGHIRVDRRTPEVGQALSSAVSAVAGGSVVLVYPEGRMGLDPGMWPERGKTGTARLALASGAVVVPVAQWGAHEVLPYGTPQGLLRAVGRALVRRPVIRVHFGDPVDLSGLDPTVPGAARRATDRIIDALTSGLAPLRPDEPDRPRHHDPTRPVETTRSHRRPGEPGNSPPTVV</sequence>
<dbReference type="EMBL" id="RBKT01000001">
    <property type="protein sequence ID" value="RKR93153.1"/>
    <property type="molecule type" value="Genomic_DNA"/>
</dbReference>
<protein>
    <submittedName>
        <fullName evidence="5">1-acyl-sn-glycerol-3-phosphate acyltransferase</fullName>
    </submittedName>
</protein>
<dbReference type="SUPFAM" id="SSF69593">
    <property type="entry name" value="Glycerol-3-phosphate (1)-acyltransferase"/>
    <property type="match status" value="1"/>
</dbReference>
<feature type="compositionally biased region" description="Low complexity" evidence="3">
    <location>
        <begin position="18"/>
        <end position="30"/>
    </location>
</feature>
<dbReference type="GO" id="GO:0006654">
    <property type="term" value="P:phosphatidic acid biosynthetic process"/>
    <property type="evidence" value="ECO:0007669"/>
    <property type="project" value="TreeGrafter"/>
</dbReference>
<dbReference type="InterPro" id="IPR002123">
    <property type="entry name" value="Plipid/glycerol_acylTrfase"/>
</dbReference>
<accession>A0A495JVU8</accession>
<gene>
    <name evidence="5" type="ORF">BDK92_7671</name>
</gene>
<organism evidence="5 6">
    <name type="scientific">Micromonospora pisi</name>
    <dbReference type="NCBI Taxonomy" id="589240"/>
    <lineage>
        <taxon>Bacteria</taxon>
        <taxon>Bacillati</taxon>
        <taxon>Actinomycetota</taxon>
        <taxon>Actinomycetes</taxon>
        <taxon>Micromonosporales</taxon>
        <taxon>Micromonosporaceae</taxon>
        <taxon>Micromonospora</taxon>
    </lineage>
</organism>
<dbReference type="Proteomes" id="UP000277671">
    <property type="component" value="Unassembled WGS sequence"/>
</dbReference>
<keyword evidence="1 5" id="KW-0808">Transferase</keyword>
<feature type="domain" description="Phospholipid/glycerol acyltransferase" evidence="4">
    <location>
        <begin position="103"/>
        <end position="221"/>
    </location>
</feature>
<proteinExistence type="predicted"/>
<evidence type="ECO:0000256" key="3">
    <source>
        <dbReference type="SAM" id="MobiDB-lite"/>
    </source>
</evidence>
<keyword evidence="6" id="KW-1185">Reference proteome</keyword>
<reference evidence="5 6" key="1">
    <citation type="submission" date="2018-10" db="EMBL/GenBank/DDBJ databases">
        <title>Sequencing the genomes of 1000 actinobacteria strains.</title>
        <authorList>
            <person name="Klenk H.-P."/>
        </authorList>
    </citation>
    <scope>NUCLEOTIDE SEQUENCE [LARGE SCALE GENOMIC DNA]</scope>
    <source>
        <strain evidence="5 6">DSM 45175</strain>
    </source>
</reference>
<name>A0A495JVU8_9ACTN</name>
<keyword evidence="2 5" id="KW-0012">Acyltransferase</keyword>
<dbReference type="CDD" id="cd07989">
    <property type="entry name" value="LPLAT_AGPAT-like"/>
    <property type="match status" value="1"/>
</dbReference>
<evidence type="ECO:0000313" key="5">
    <source>
        <dbReference type="EMBL" id="RKR93153.1"/>
    </source>
</evidence>
<dbReference type="SMART" id="SM00563">
    <property type="entry name" value="PlsC"/>
    <property type="match status" value="1"/>
</dbReference>
<evidence type="ECO:0000259" key="4">
    <source>
        <dbReference type="SMART" id="SM00563"/>
    </source>
</evidence>
<dbReference type="AlphaFoldDB" id="A0A495JVU8"/>
<feature type="region of interest" description="Disordered" evidence="3">
    <location>
        <begin position="280"/>
        <end position="323"/>
    </location>
</feature>
<dbReference type="PANTHER" id="PTHR10434">
    <property type="entry name" value="1-ACYL-SN-GLYCEROL-3-PHOSPHATE ACYLTRANSFERASE"/>
    <property type="match status" value="1"/>
</dbReference>
<feature type="region of interest" description="Disordered" evidence="3">
    <location>
        <begin position="1"/>
        <end position="45"/>
    </location>
</feature>
<evidence type="ECO:0000256" key="1">
    <source>
        <dbReference type="ARBA" id="ARBA00022679"/>
    </source>
</evidence>
<comment type="caution">
    <text evidence="5">The sequence shown here is derived from an EMBL/GenBank/DDBJ whole genome shotgun (WGS) entry which is preliminary data.</text>
</comment>
<dbReference type="GO" id="GO:0003841">
    <property type="term" value="F:1-acylglycerol-3-phosphate O-acyltransferase activity"/>
    <property type="evidence" value="ECO:0007669"/>
    <property type="project" value="TreeGrafter"/>
</dbReference>
<dbReference type="GO" id="GO:0005886">
    <property type="term" value="C:plasma membrane"/>
    <property type="evidence" value="ECO:0007669"/>
    <property type="project" value="TreeGrafter"/>
</dbReference>
<evidence type="ECO:0000313" key="6">
    <source>
        <dbReference type="Proteomes" id="UP000277671"/>
    </source>
</evidence>
<dbReference type="PANTHER" id="PTHR10434:SF11">
    <property type="entry name" value="1-ACYL-SN-GLYCEROL-3-PHOSPHATE ACYLTRANSFERASE"/>
    <property type="match status" value="1"/>
</dbReference>